<dbReference type="Proteomes" id="UP001151760">
    <property type="component" value="Unassembled WGS sequence"/>
</dbReference>
<gene>
    <name evidence="2" type="ORF">Tco_0773961</name>
</gene>
<evidence type="ECO:0000313" key="3">
    <source>
        <dbReference type="Proteomes" id="UP001151760"/>
    </source>
</evidence>
<comment type="caution">
    <text evidence="2">The sequence shown here is derived from an EMBL/GenBank/DDBJ whole genome shotgun (WGS) entry which is preliminary data.</text>
</comment>
<dbReference type="EMBL" id="BQNB010011496">
    <property type="protein sequence ID" value="GJS91325.1"/>
    <property type="molecule type" value="Genomic_DNA"/>
</dbReference>
<accession>A0ABQ4ZN35</accession>
<evidence type="ECO:0000313" key="2">
    <source>
        <dbReference type="EMBL" id="GJS91325.1"/>
    </source>
</evidence>
<feature type="region of interest" description="Disordered" evidence="1">
    <location>
        <begin position="1"/>
        <end position="25"/>
    </location>
</feature>
<organism evidence="2 3">
    <name type="scientific">Tanacetum coccineum</name>
    <dbReference type="NCBI Taxonomy" id="301880"/>
    <lineage>
        <taxon>Eukaryota</taxon>
        <taxon>Viridiplantae</taxon>
        <taxon>Streptophyta</taxon>
        <taxon>Embryophyta</taxon>
        <taxon>Tracheophyta</taxon>
        <taxon>Spermatophyta</taxon>
        <taxon>Magnoliopsida</taxon>
        <taxon>eudicotyledons</taxon>
        <taxon>Gunneridae</taxon>
        <taxon>Pentapetalae</taxon>
        <taxon>asterids</taxon>
        <taxon>campanulids</taxon>
        <taxon>Asterales</taxon>
        <taxon>Asteraceae</taxon>
        <taxon>Asteroideae</taxon>
        <taxon>Anthemideae</taxon>
        <taxon>Anthemidinae</taxon>
        <taxon>Tanacetum</taxon>
    </lineage>
</organism>
<feature type="compositionally biased region" description="Low complexity" evidence="1">
    <location>
        <begin position="216"/>
        <end position="229"/>
    </location>
</feature>
<feature type="region of interest" description="Disordered" evidence="1">
    <location>
        <begin position="180"/>
        <end position="286"/>
    </location>
</feature>
<feature type="compositionally biased region" description="Basic and acidic residues" evidence="1">
    <location>
        <begin position="131"/>
        <end position="152"/>
    </location>
</feature>
<keyword evidence="3" id="KW-1185">Reference proteome</keyword>
<reference evidence="2" key="2">
    <citation type="submission" date="2022-01" db="EMBL/GenBank/DDBJ databases">
        <authorList>
            <person name="Yamashiro T."/>
            <person name="Shiraishi A."/>
            <person name="Satake H."/>
            <person name="Nakayama K."/>
        </authorList>
    </citation>
    <scope>NUCLEOTIDE SEQUENCE</scope>
</reference>
<proteinExistence type="predicted"/>
<feature type="compositionally biased region" description="Basic and acidic residues" evidence="1">
    <location>
        <begin position="251"/>
        <end position="275"/>
    </location>
</feature>
<protein>
    <submittedName>
        <fullName evidence="2">Uncharacterized protein</fullName>
    </submittedName>
</protein>
<name>A0ABQ4ZN35_9ASTR</name>
<sequence>MADQQNIRKQQQLENQEQQHQDRPNEELVLVDDQVRIGASNYRIALEKSQPDQFWHTVTYDLTTKTYFYILDDQIFEVNVELLREVLQITPKDYDHPFVEPPSKKAIHSFINKLEEEEPQLTRRRQNGVTIRRETHGESDEKNLDHSSKLKGNETLSATAQFKLDMKKARKASKDDFFIQQHPKGLGEGSGVTLEVPDGLSRKGPNEGSSVTQAVIDGPSGSSRSSSSKSEIEDIFSDDESDGADDEEKADDSKTAGDEKAIEEQVDKEHTKEEQNIDDQGGNEQAGDIQAKVHVTKPHIEKPEVTILSFSQTLSSGEYGNQFIMIILMYH</sequence>
<evidence type="ECO:0000256" key="1">
    <source>
        <dbReference type="SAM" id="MobiDB-lite"/>
    </source>
</evidence>
<feature type="compositionally biased region" description="Acidic residues" evidence="1">
    <location>
        <begin position="233"/>
        <end position="250"/>
    </location>
</feature>
<reference evidence="2" key="1">
    <citation type="journal article" date="2022" name="Int. J. Mol. Sci.">
        <title>Draft Genome of Tanacetum Coccineum: Genomic Comparison of Closely Related Tanacetum-Family Plants.</title>
        <authorList>
            <person name="Yamashiro T."/>
            <person name="Shiraishi A."/>
            <person name="Nakayama K."/>
            <person name="Satake H."/>
        </authorList>
    </citation>
    <scope>NUCLEOTIDE SEQUENCE</scope>
</reference>
<feature type="region of interest" description="Disordered" evidence="1">
    <location>
        <begin position="119"/>
        <end position="152"/>
    </location>
</feature>